<dbReference type="Pfam" id="PF00651">
    <property type="entry name" value="BTB"/>
    <property type="match status" value="1"/>
</dbReference>
<dbReference type="InterPro" id="IPR000210">
    <property type="entry name" value="BTB/POZ_dom"/>
</dbReference>
<feature type="domain" description="BTB" evidence="2">
    <location>
        <begin position="158"/>
        <end position="226"/>
    </location>
</feature>
<evidence type="ECO:0000313" key="4">
    <source>
        <dbReference type="Proteomes" id="UP000000305"/>
    </source>
</evidence>
<dbReference type="AlphaFoldDB" id="E9FXQ2"/>
<dbReference type="PROSITE" id="PS50097">
    <property type="entry name" value="BTB"/>
    <property type="match status" value="1"/>
</dbReference>
<keyword evidence="1" id="KW-0479">Metal-binding</keyword>
<dbReference type="SUPFAM" id="SSF54695">
    <property type="entry name" value="POZ domain"/>
    <property type="match status" value="1"/>
</dbReference>
<protein>
    <recommendedName>
        <fullName evidence="2">BTB domain-containing protein</fullName>
    </recommendedName>
</protein>
<dbReference type="InterPro" id="IPR011333">
    <property type="entry name" value="SKP1/BTB/POZ_sf"/>
</dbReference>
<dbReference type="Gene3D" id="1.25.40.420">
    <property type="match status" value="1"/>
</dbReference>
<name>E9FXQ2_DAPPU</name>
<proteinExistence type="predicted"/>
<organism evidence="3 4">
    <name type="scientific">Daphnia pulex</name>
    <name type="common">Water flea</name>
    <dbReference type="NCBI Taxonomy" id="6669"/>
    <lineage>
        <taxon>Eukaryota</taxon>
        <taxon>Metazoa</taxon>
        <taxon>Ecdysozoa</taxon>
        <taxon>Arthropoda</taxon>
        <taxon>Crustacea</taxon>
        <taxon>Branchiopoda</taxon>
        <taxon>Diplostraca</taxon>
        <taxon>Cladocera</taxon>
        <taxon>Anomopoda</taxon>
        <taxon>Daphniidae</taxon>
        <taxon>Daphnia</taxon>
    </lineage>
</organism>
<reference evidence="3 4" key="1">
    <citation type="journal article" date="2011" name="Science">
        <title>The ecoresponsive genome of Daphnia pulex.</title>
        <authorList>
            <person name="Colbourne J.K."/>
            <person name="Pfrender M.E."/>
            <person name="Gilbert D."/>
            <person name="Thomas W.K."/>
            <person name="Tucker A."/>
            <person name="Oakley T.H."/>
            <person name="Tokishita S."/>
            <person name="Aerts A."/>
            <person name="Arnold G.J."/>
            <person name="Basu M.K."/>
            <person name="Bauer D.J."/>
            <person name="Caceres C.E."/>
            <person name="Carmel L."/>
            <person name="Casola C."/>
            <person name="Choi J.H."/>
            <person name="Detter J.C."/>
            <person name="Dong Q."/>
            <person name="Dusheyko S."/>
            <person name="Eads B.D."/>
            <person name="Frohlich T."/>
            <person name="Geiler-Samerotte K.A."/>
            <person name="Gerlach D."/>
            <person name="Hatcher P."/>
            <person name="Jogdeo S."/>
            <person name="Krijgsveld J."/>
            <person name="Kriventseva E.V."/>
            <person name="Kultz D."/>
            <person name="Laforsch C."/>
            <person name="Lindquist E."/>
            <person name="Lopez J."/>
            <person name="Manak J.R."/>
            <person name="Muller J."/>
            <person name="Pangilinan J."/>
            <person name="Patwardhan R.P."/>
            <person name="Pitluck S."/>
            <person name="Pritham E.J."/>
            <person name="Rechtsteiner A."/>
            <person name="Rho M."/>
            <person name="Rogozin I.B."/>
            <person name="Sakarya O."/>
            <person name="Salamov A."/>
            <person name="Schaack S."/>
            <person name="Shapiro H."/>
            <person name="Shiga Y."/>
            <person name="Skalitzky C."/>
            <person name="Smith Z."/>
            <person name="Souvorov A."/>
            <person name="Sung W."/>
            <person name="Tang Z."/>
            <person name="Tsuchiya D."/>
            <person name="Tu H."/>
            <person name="Vos H."/>
            <person name="Wang M."/>
            <person name="Wolf Y.I."/>
            <person name="Yamagata H."/>
            <person name="Yamada T."/>
            <person name="Ye Y."/>
            <person name="Shaw J.R."/>
            <person name="Andrews J."/>
            <person name="Crease T.J."/>
            <person name="Tang H."/>
            <person name="Lucas S.M."/>
            <person name="Robertson H.M."/>
            <person name="Bork P."/>
            <person name="Koonin E.V."/>
            <person name="Zdobnov E.M."/>
            <person name="Grigoriev I.V."/>
            <person name="Lynch M."/>
            <person name="Boore J.L."/>
        </authorList>
    </citation>
    <scope>NUCLEOTIDE SEQUENCE [LARGE SCALE GENOMIC DNA]</scope>
</reference>
<dbReference type="GO" id="GO:0042542">
    <property type="term" value="P:response to hydrogen peroxide"/>
    <property type="evidence" value="ECO:0007669"/>
    <property type="project" value="UniProtKB-ARBA"/>
</dbReference>
<dbReference type="GO" id="GO:0005516">
    <property type="term" value="F:calmodulin binding"/>
    <property type="evidence" value="ECO:0007669"/>
    <property type="project" value="UniProtKB-ARBA"/>
</dbReference>
<dbReference type="HOGENOM" id="CLU_050585_1_0_1"/>
<sequence>MGLTIEETHGSIHRVTWRINCENKTSGQINKTIPFARFFAHFDISCTYNEINPVEHIFNAEFRLKQLENSTNNESSTSSEDRETLPDYYREPCAVWITDTNDQKQMFKRQSDGWEIKTNIKVYTDSIWASIFIQFNTFSEISVLLQHLTNIYVNQSNCDIQFCFQDDRKIGGHVSIMAARSPVFAAMFNHDMKEKQTGEVVIEDIEFEIFQELLQYIYSGRMKTVLTEATARSLCVAADKYDVPGLKEECTRALLFDLKRGKAFDLLVWADLHSVEKVKKEILTYVAKHFKTICQTDDWEAFILNYPHLCLLVTRNLM</sequence>
<dbReference type="GO" id="GO:0030162">
    <property type="term" value="P:regulation of proteolysis"/>
    <property type="evidence" value="ECO:0000318"/>
    <property type="project" value="GO_Central"/>
</dbReference>
<accession>E9FXQ2</accession>
<evidence type="ECO:0000256" key="1">
    <source>
        <dbReference type="ARBA" id="ARBA00022723"/>
    </source>
</evidence>
<gene>
    <name evidence="3" type="ORF">DAPPUDRAFT_311720</name>
</gene>
<dbReference type="GO" id="GO:0046872">
    <property type="term" value="F:metal ion binding"/>
    <property type="evidence" value="ECO:0007669"/>
    <property type="project" value="UniProtKB-KW"/>
</dbReference>
<dbReference type="GO" id="GO:0009751">
    <property type="term" value="P:response to salicylic acid"/>
    <property type="evidence" value="ECO:0007669"/>
    <property type="project" value="UniProtKB-ARBA"/>
</dbReference>
<dbReference type="Proteomes" id="UP000000305">
    <property type="component" value="Unassembled WGS sequence"/>
</dbReference>
<dbReference type="OMA" id="WRINCEN"/>
<dbReference type="eggNOG" id="KOG1987">
    <property type="taxonomic scope" value="Eukaryota"/>
</dbReference>
<dbReference type="OrthoDB" id="10249567at2759"/>
<dbReference type="GO" id="GO:0005634">
    <property type="term" value="C:nucleus"/>
    <property type="evidence" value="ECO:0000318"/>
    <property type="project" value="GO_Central"/>
</dbReference>
<dbReference type="GO" id="GO:0043161">
    <property type="term" value="P:proteasome-mediated ubiquitin-dependent protein catabolic process"/>
    <property type="evidence" value="ECO:0000318"/>
    <property type="project" value="GO_Central"/>
</dbReference>
<dbReference type="GO" id="GO:0031625">
    <property type="term" value="F:ubiquitin protein ligase binding"/>
    <property type="evidence" value="ECO:0000318"/>
    <property type="project" value="GO_Central"/>
</dbReference>
<keyword evidence="4" id="KW-1185">Reference proteome</keyword>
<dbReference type="EMBL" id="GL732526">
    <property type="protein sequence ID" value="EFX88132.1"/>
    <property type="molecule type" value="Genomic_DNA"/>
</dbReference>
<dbReference type="PhylomeDB" id="E9FXQ2"/>
<dbReference type="FunFam" id="1.25.40.420:FF:000012">
    <property type="entry name" value="BTB/POZ and TAZ domain-containing protein 2"/>
    <property type="match status" value="1"/>
</dbReference>
<evidence type="ECO:0000259" key="2">
    <source>
        <dbReference type="PROSITE" id="PS50097"/>
    </source>
</evidence>
<dbReference type="KEGG" id="dpx:DAPPUDRAFT_311720"/>
<dbReference type="InParanoid" id="E9FXQ2"/>
<dbReference type="SMART" id="SM00225">
    <property type="entry name" value="BTB"/>
    <property type="match status" value="1"/>
</dbReference>
<dbReference type="GO" id="GO:0005737">
    <property type="term" value="C:cytoplasm"/>
    <property type="evidence" value="ECO:0000318"/>
    <property type="project" value="GO_Central"/>
</dbReference>
<evidence type="ECO:0000313" key="3">
    <source>
        <dbReference type="EMBL" id="EFX88132.1"/>
    </source>
</evidence>
<dbReference type="FunFam" id="3.30.710.10:FF:000186">
    <property type="entry name" value="Uncharacterized protein"/>
    <property type="match status" value="1"/>
</dbReference>
<dbReference type="PANTHER" id="PTHR24413">
    <property type="entry name" value="SPECKLE-TYPE POZ PROTEIN"/>
    <property type="match status" value="1"/>
</dbReference>
<dbReference type="Gene3D" id="3.30.710.10">
    <property type="entry name" value="Potassium Channel Kv1.1, Chain A"/>
    <property type="match status" value="1"/>
</dbReference>